<protein>
    <recommendedName>
        <fullName evidence="6">Leucine-rich repeat domain-containing protein</fullName>
    </recommendedName>
</protein>
<name>A0A4P2VIM2_FLUSA</name>
<feature type="transmembrane region" description="Helical" evidence="3">
    <location>
        <begin position="12"/>
        <end position="33"/>
    </location>
</feature>
<dbReference type="KEGG" id="sbf:JCM31447_14360"/>
<dbReference type="InterPro" id="IPR001611">
    <property type="entry name" value="Leu-rich_rpt"/>
</dbReference>
<reference evidence="4 5" key="1">
    <citation type="submission" date="2018-12" db="EMBL/GenBank/DDBJ databases">
        <title>Rubrispira sanarue gen. nov., sp., nov., a member of the order Silvanigrellales, isolated from a brackish lake in Hamamatsu Japan.</title>
        <authorList>
            <person name="Maejima Y."/>
            <person name="Iino T."/>
            <person name="Muraguchi Y."/>
            <person name="Fukuda K."/>
            <person name="Nojiri H."/>
            <person name="Ohkuma M."/>
            <person name="Moriuchi R."/>
            <person name="Dohra H."/>
            <person name="Kimbara K."/>
            <person name="Shintani M."/>
        </authorList>
    </citation>
    <scope>NUCLEOTIDE SEQUENCE [LARGE SCALE GENOMIC DNA]</scope>
    <source>
        <strain evidence="4 5">RF1110005</strain>
    </source>
</reference>
<sequence length="352" mass="40421">MIRVDQISNRNILIIIRILSVQLFLTSLPIFALTNDILINVFFNDKNVLIEKPESDFLVPVIEESLRESLAVFSENKIFTLDTSIVRVENISGLRVCDKAIEFHKKTITFHDPDKLLETYTQCKYKITNNKTKQSVFLRIGLNRTFRSWCRKKDSSSREIRKTVDAILDILHVKCCNDYSVKKSLVIAKMLNLADKKIVDVSPVGSFTNLRALWLNDNLISNITPLTSLKNLFVISLSNNKLSTIQSIKYLKNSRWVFLNQNHITKINAITQLENMKVFTAEDNDIIDISPLLNLRMNVKVKIDGNPFDKNICKDFLAKKSSVLHKDILNDICHDYIKIIPAKIAKIKQKGI</sequence>
<accession>A0A4P2VIM2</accession>
<dbReference type="Gene3D" id="3.80.10.10">
    <property type="entry name" value="Ribonuclease Inhibitor"/>
    <property type="match status" value="1"/>
</dbReference>
<evidence type="ECO:0008006" key="6">
    <source>
        <dbReference type="Google" id="ProtNLM"/>
    </source>
</evidence>
<dbReference type="PROSITE" id="PS51450">
    <property type="entry name" value="LRR"/>
    <property type="match status" value="2"/>
</dbReference>
<keyword evidence="2" id="KW-0677">Repeat</keyword>
<dbReference type="InterPro" id="IPR032675">
    <property type="entry name" value="LRR_dom_sf"/>
</dbReference>
<evidence type="ECO:0000313" key="5">
    <source>
        <dbReference type="Proteomes" id="UP000291236"/>
    </source>
</evidence>
<evidence type="ECO:0000256" key="3">
    <source>
        <dbReference type="SAM" id="Phobius"/>
    </source>
</evidence>
<keyword evidence="3" id="KW-1133">Transmembrane helix</keyword>
<evidence type="ECO:0000313" key="4">
    <source>
        <dbReference type="EMBL" id="BBH52993.1"/>
    </source>
</evidence>
<keyword evidence="1" id="KW-0433">Leucine-rich repeat</keyword>
<keyword evidence="5" id="KW-1185">Reference proteome</keyword>
<dbReference type="EMBL" id="AP019368">
    <property type="protein sequence ID" value="BBH52993.1"/>
    <property type="molecule type" value="Genomic_DNA"/>
</dbReference>
<dbReference type="GO" id="GO:0005737">
    <property type="term" value="C:cytoplasm"/>
    <property type="evidence" value="ECO:0007669"/>
    <property type="project" value="TreeGrafter"/>
</dbReference>
<keyword evidence="3" id="KW-0812">Transmembrane</keyword>
<evidence type="ECO:0000256" key="2">
    <source>
        <dbReference type="ARBA" id="ARBA00022737"/>
    </source>
</evidence>
<dbReference type="PANTHER" id="PTHR15454:SF56">
    <property type="entry name" value="PROTEIN PHOSPHATASE 1 REGULATORY SUBUNIT 7-RELATED"/>
    <property type="match status" value="1"/>
</dbReference>
<gene>
    <name evidence="4" type="ORF">JCM31447_14360</name>
</gene>
<keyword evidence="3" id="KW-0472">Membrane</keyword>
<evidence type="ECO:0000256" key="1">
    <source>
        <dbReference type="ARBA" id="ARBA00022614"/>
    </source>
</evidence>
<dbReference type="Proteomes" id="UP000291236">
    <property type="component" value="Chromosome"/>
</dbReference>
<proteinExistence type="predicted"/>
<organism evidence="4 5">
    <name type="scientific">Fluviispira sanaruensis</name>
    <dbReference type="NCBI Taxonomy" id="2493639"/>
    <lineage>
        <taxon>Bacteria</taxon>
        <taxon>Pseudomonadati</taxon>
        <taxon>Bdellovibrionota</taxon>
        <taxon>Oligoflexia</taxon>
        <taxon>Silvanigrellales</taxon>
        <taxon>Silvanigrellaceae</taxon>
        <taxon>Fluviispira</taxon>
    </lineage>
</organism>
<dbReference type="PANTHER" id="PTHR15454">
    <property type="entry name" value="NISCHARIN RELATED"/>
    <property type="match status" value="1"/>
</dbReference>
<dbReference type="SUPFAM" id="SSF52075">
    <property type="entry name" value="Outer arm dynein light chain 1"/>
    <property type="match status" value="1"/>
</dbReference>
<dbReference type="AlphaFoldDB" id="A0A4P2VIM2"/>